<dbReference type="NCBIfam" id="NF001937">
    <property type="entry name" value="PRK00714.1-4"/>
    <property type="match status" value="1"/>
</dbReference>
<accession>A0ABT2A313</accession>
<evidence type="ECO:0000313" key="8">
    <source>
        <dbReference type="Proteomes" id="UP001205560"/>
    </source>
</evidence>
<dbReference type="PROSITE" id="PS00893">
    <property type="entry name" value="NUDIX_BOX"/>
    <property type="match status" value="1"/>
</dbReference>
<keyword evidence="3 4" id="KW-0378">Hydrolase</keyword>
<dbReference type="EC" id="3.6.1.-" evidence="4"/>
<dbReference type="InterPro" id="IPR020084">
    <property type="entry name" value="NUDIX_hydrolase_CS"/>
</dbReference>
<protein>
    <recommendedName>
        <fullName evidence="4">RNA pyrophosphohydrolase</fullName>
        <ecNumber evidence="4">3.6.1.-</ecNumber>
    </recommendedName>
    <alternativeName>
        <fullName evidence="4">(Di)nucleoside polyphosphate hydrolase</fullName>
    </alternativeName>
</protein>
<proteinExistence type="inferred from homology"/>
<organism evidence="7 8">
    <name type="scientific">Massilia norwichensis</name>
    <dbReference type="NCBI Taxonomy" id="1442366"/>
    <lineage>
        <taxon>Bacteria</taxon>
        <taxon>Pseudomonadati</taxon>
        <taxon>Pseudomonadota</taxon>
        <taxon>Betaproteobacteria</taxon>
        <taxon>Burkholderiales</taxon>
        <taxon>Oxalobacteraceae</taxon>
        <taxon>Telluria group</taxon>
        <taxon>Massilia</taxon>
    </lineage>
</organism>
<dbReference type="InterPro" id="IPR015797">
    <property type="entry name" value="NUDIX_hydrolase-like_dom_sf"/>
</dbReference>
<reference evidence="7 8" key="1">
    <citation type="submission" date="2022-08" db="EMBL/GenBank/DDBJ databases">
        <title>Reclassification of Massilia species as members of the genera Telluria, Duganella, Pseudoduganella, Mokoshia gen. nov. and Zemynaea gen. nov. using orthogonal and non-orthogonal genome-based approaches.</title>
        <authorList>
            <person name="Bowman J.P."/>
        </authorList>
    </citation>
    <scope>NUCLEOTIDE SEQUENCE [LARGE SCALE GENOMIC DNA]</scope>
    <source>
        <strain evidence="7 8">LMG 28164</strain>
    </source>
</reference>
<dbReference type="InterPro" id="IPR000086">
    <property type="entry name" value="NUDIX_hydrolase_dom"/>
</dbReference>
<dbReference type="PANTHER" id="PTHR43736:SF1">
    <property type="entry name" value="DIHYDRONEOPTERIN TRIPHOSPHATE DIPHOSPHATASE"/>
    <property type="match status" value="1"/>
</dbReference>
<evidence type="ECO:0000256" key="1">
    <source>
        <dbReference type="ARBA" id="ARBA00001936"/>
    </source>
</evidence>
<comment type="caution">
    <text evidence="7">The sequence shown here is derived from an EMBL/GenBank/DDBJ whole genome shotgun (WGS) entry which is preliminary data.</text>
</comment>
<dbReference type="InterPro" id="IPR020476">
    <property type="entry name" value="Nudix_hydrolase"/>
</dbReference>
<dbReference type="PROSITE" id="PS51462">
    <property type="entry name" value="NUDIX"/>
    <property type="match status" value="1"/>
</dbReference>
<comment type="function">
    <text evidence="4">Accelerates the degradation of transcripts by removing pyrophosphate from the 5'-end of triphosphorylated RNA, leading to a more labile monophosphorylated state that can stimulate subsequent ribonuclease cleavage.</text>
</comment>
<dbReference type="Proteomes" id="UP001205560">
    <property type="component" value="Unassembled WGS sequence"/>
</dbReference>
<name>A0ABT2A313_9BURK</name>
<dbReference type="NCBIfam" id="NF001938">
    <property type="entry name" value="PRK00714.1-5"/>
    <property type="match status" value="1"/>
</dbReference>
<feature type="region of interest" description="Disordered" evidence="5">
    <location>
        <begin position="161"/>
        <end position="216"/>
    </location>
</feature>
<dbReference type="NCBIfam" id="NF001935">
    <property type="entry name" value="PRK00714.1-2"/>
    <property type="match status" value="1"/>
</dbReference>
<comment type="cofactor">
    <cofactor evidence="2">
        <name>Mg(2+)</name>
        <dbReference type="ChEBI" id="CHEBI:18420"/>
    </cofactor>
</comment>
<keyword evidence="8" id="KW-1185">Reference proteome</keyword>
<dbReference type="InterPro" id="IPR022927">
    <property type="entry name" value="RppH"/>
</dbReference>
<evidence type="ECO:0000313" key="7">
    <source>
        <dbReference type="EMBL" id="MCS0588579.1"/>
    </source>
</evidence>
<evidence type="ECO:0000256" key="5">
    <source>
        <dbReference type="SAM" id="MobiDB-lite"/>
    </source>
</evidence>
<dbReference type="PANTHER" id="PTHR43736">
    <property type="entry name" value="ADP-RIBOSE PYROPHOSPHATASE"/>
    <property type="match status" value="1"/>
</dbReference>
<dbReference type="Pfam" id="PF00293">
    <property type="entry name" value="NUDIX"/>
    <property type="match status" value="1"/>
</dbReference>
<dbReference type="PRINTS" id="PR00502">
    <property type="entry name" value="NUDIXFAMILY"/>
</dbReference>
<dbReference type="EMBL" id="JANUGX010000004">
    <property type="protein sequence ID" value="MCS0588579.1"/>
    <property type="molecule type" value="Genomic_DNA"/>
</dbReference>
<feature type="short sequence motif" description="Nudix box" evidence="4">
    <location>
        <begin position="38"/>
        <end position="59"/>
    </location>
</feature>
<feature type="domain" description="Nudix hydrolase" evidence="6">
    <location>
        <begin position="6"/>
        <end position="149"/>
    </location>
</feature>
<evidence type="ECO:0000256" key="2">
    <source>
        <dbReference type="ARBA" id="ARBA00001946"/>
    </source>
</evidence>
<comment type="similarity">
    <text evidence="4">Belongs to the Nudix hydrolase family. RppH subfamily.</text>
</comment>
<evidence type="ECO:0000256" key="4">
    <source>
        <dbReference type="HAMAP-Rule" id="MF_00298"/>
    </source>
</evidence>
<dbReference type="RefSeq" id="WP_258844336.1">
    <property type="nucleotide sequence ID" value="NZ_JANUGX010000004.1"/>
</dbReference>
<dbReference type="GO" id="GO:0016787">
    <property type="term" value="F:hydrolase activity"/>
    <property type="evidence" value="ECO:0007669"/>
    <property type="project" value="UniProtKB-KW"/>
</dbReference>
<comment type="cofactor">
    <cofactor evidence="1">
        <name>Mn(2+)</name>
        <dbReference type="ChEBI" id="CHEBI:29035"/>
    </cofactor>
</comment>
<evidence type="ECO:0000259" key="6">
    <source>
        <dbReference type="PROSITE" id="PS51462"/>
    </source>
</evidence>
<dbReference type="CDD" id="cd03671">
    <property type="entry name" value="NUDIX_Ap4A_hydrolase_plant_like"/>
    <property type="match status" value="1"/>
</dbReference>
<dbReference type="Gene3D" id="3.90.79.10">
    <property type="entry name" value="Nucleoside Triphosphate Pyrophosphohydrolase"/>
    <property type="match status" value="1"/>
</dbReference>
<comment type="cofactor">
    <cofactor evidence="4">
        <name>a divalent metal cation</name>
        <dbReference type="ChEBI" id="CHEBI:60240"/>
    </cofactor>
</comment>
<gene>
    <name evidence="4" type="primary">rppH</name>
    <name evidence="4" type="synonym">nudH</name>
    <name evidence="7" type="ORF">NX782_05125</name>
</gene>
<dbReference type="HAMAP" id="MF_00298">
    <property type="entry name" value="Nudix_RppH"/>
    <property type="match status" value="1"/>
</dbReference>
<dbReference type="SUPFAM" id="SSF55811">
    <property type="entry name" value="Nudix"/>
    <property type="match status" value="1"/>
</dbReference>
<sequence>MLDREGFRPNVGIILLNANNEVWWGKRVREHSWQFPQGGIKYGETPEQAMYRELEEEIGLRQEHVKIVGRTRDWLRYEVPDHFIKREVRGHYRGQKQIWFLLRMVARDNDVNLRLTDHPEFDAWRWHDYWVPLDVVIEFKREVYQRALQELSRFLTWPANGQGERRHTSRYLRQPHERRSQERNNGGNGGGNAANAGNAGNAQGGGNKQVANASSKAVVAASKAIADAAGSSKLVMVRDKE</sequence>
<evidence type="ECO:0000256" key="3">
    <source>
        <dbReference type="ARBA" id="ARBA00022801"/>
    </source>
</evidence>